<feature type="transmembrane region" description="Helical" evidence="7">
    <location>
        <begin position="7"/>
        <end position="26"/>
    </location>
</feature>
<dbReference type="OrthoDB" id="9782006at2"/>
<gene>
    <name evidence="9" type="ORF">AFK71_03685</name>
</gene>
<dbReference type="Gene3D" id="1.10.287.950">
    <property type="entry name" value="Methyl-accepting chemotaxis protein"/>
    <property type="match status" value="1"/>
</dbReference>
<dbReference type="EMBL" id="LGTO01000004">
    <property type="protein sequence ID" value="KNE21918.1"/>
    <property type="molecule type" value="Genomic_DNA"/>
</dbReference>
<name>A0A0L0QUP4_VIRPA</name>
<dbReference type="RefSeq" id="WP_050350198.1">
    <property type="nucleotide sequence ID" value="NZ_BOSN01000005.1"/>
</dbReference>
<keyword evidence="3" id="KW-1003">Cell membrane</keyword>
<dbReference type="InterPro" id="IPR000731">
    <property type="entry name" value="SSD"/>
</dbReference>
<keyword evidence="5 7" id="KW-1133">Transmembrane helix</keyword>
<reference evidence="10" key="1">
    <citation type="submission" date="2015-07" db="EMBL/GenBank/DDBJ databases">
        <title>Fjat-10053 dsm26.</title>
        <authorList>
            <person name="Liu B."/>
            <person name="Wang J."/>
            <person name="Zhu Y."/>
            <person name="Liu G."/>
            <person name="Chen Q."/>
            <person name="Chen Z."/>
            <person name="Lan J."/>
            <person name="Che J."/>
            <person name="Ge C."/>
            <person name="Shi H."/>
            <person name="Pan Z."/>
            <person name="Liu X."/>
        </authorList>
    </citation>
    <scope>NUCLEOTIDE SEQUENCE [LARGE SCALE GENOMIC DNA]</scope>
    <source>
        <strain evidence="10">DSM 26</strain>
    </source>
</reference>
<dbReference type="Gene3D" id="1.20.1640.10">
    <property type="entry name" value="Multidrug efflux transporter AcrB transmembrane domain"/>
    <property type="match status" value="2"/>
</dbReference>
<dbReference type="InterPro" id="IPR050545">
    <property type="entry name" value="Mycobact_MmpL"/>
</dbReference>
<comment type="caution">
    <text evidence="9">The sequence shown here is derived from an EMBL/GenBank/DDBJ whole genome shotgun (WGS) entry which is preliminary data.</text>
</comment>
<evidence type="ECO:0000256" key="6">
    <source>
        <dbReference type="ARBA" id="ARBA00023136"/>
    </source>
</evidence>
<dbReference type="Pfam" id="PF03176">
    <property type="entry name" value="MMPL"/>
    <property type="match status" value="2"/>
</dbReference>
<evidence type="ECO:0000256" key="1">
    <source>
        <dbReference type="ARBA" id="ARBA00004651"/>
    </source>
</evidence>
<feature type="transmembrane region" description="Helical" evidence="7">
    <location>
        <begin position="1013"/>
        <end position="1039"/>
    </location>
</feature>
<feature type="transmembrane region" description="Helical" evidence="7">
    <location>
        <begin position="181"/>
        <end position="198"/>
    </location>
</feature>
<accession>A0A0L0QUP4</accession>
<proteinExistence type="inferred from homology"/>
<dbReference type="PROSITE" id="PS50156">
    <property type="entry name" value="SSD"/>
    <property type="match status" value="1"/>
</dbReference>
<dbReference type="PANTHER" id="PTHR33406:SF6">
    <property type="entry name" value="MEMBRANE PROTEIN YDGH-RELATED"/>
    <property type="match status" value="1"/>
</dbReference>
<dbReference type="SUPFAM" id="SSF82866">
    <property type="entry name" value="Multidrug efflux transporter AcrB transmembrane domain"/>
    <property type="match status" value="2"/>
</dbReference>
<sequence>MRQIIRFRWCIAVLWIVAATALFLLAPNLQDLVREKGQITVPEGSPSQEAQELLDAMSPSSENMTSAVLVFHEEDGLTEEDRDIIADGITTLKNKQDKLGVSDILDFTEDPTIEKQTVSEDGTTILVPFQVSLENQEILDSRTKILQAVEDVPVDHHLTGEQYIEQDIITNSEEGLKKTEIITVGLILVILFIVFKSLVAPFIPLLTIGISYLAAQGIVAILADSLDFPISTFTQIFMVAVMFGIGTDYCILLISRFKEEIQHHESIKEAVVKTYKSGGKTILFAGLAVLIGFSTIGLSTFSLYQSAVAVAIGVAVVLIALATLVPFFLVVLGKKLFWPFDKNVEHKESKLWKTAGMFSWSRPFVSLLIVAIITVPLLISYNGDKSYDSLDEIGDDYGSKIGFNWIADSFNPSQTMPMTVVYQLEDEKIDSVADFQAIATITKELAEQGGVNQVRSATRPAGDVIPDFLVDEQTNQLASGIGQSTDGIEEIEKGLRDAASQLKDATPQLDEAQSGVDQLLQGTEEAKSGVGGLRTALTEIQQGIESGSKGAGEIKSNLQTIKDNLDQTVSANKQLLEGYEGIAKGLKGFGTGEIDAAQLDTMVETLEGSKQAITTMHQLAIQSNPQLQKDERYIKAHEGSIQSINGVIAGVQEMKKQLSQLSDAQTQLEQQVIAPLDQLNSGLQESISGQEQLASGIGELIKAIEQLQAGLNQAADGQAQVNNNIPSLQEGLSQLYGGQEELKTAFHDMQGQLDELTGGLTDASDGLQEIDNGLTEVKGYLGEINTKDSNPVVIIPEQALDNEDFMEGTELYLSEDKSIVKFDVLIDQNPYSTEAIHMVDQIKEAADRASNNTIFADSQAHIGGVSSLNNDLQNVSNEDYSRTVAIMLSGLFIMLIFLLRSAIMPIYLIGSLILTYFTSMGFAELIFTQIFEYDGLTWAIPFFSFVMLMALGIDYSIFLMDRFNEYKEIQIKEALIHSMKNMGTVVISAAIILGGTFGAMLPSGVLSLLQVATVVLTGLFLYAFIVLPLLIPVMVRLFGKHNWWPFKKRMNQQK</sequence>
<dbReference type="SUPFAM" id="SSF58104">
    <property type="entry name" value="Methyl-accepting chemotaxis protein (MCP) signaling domain"/>
    <property type="match status" value="1"/>
</dbReference>
<evidence type="ECO:0000256" key="3">
    <source>
        <dbReference type="ARBA" id="ARBA00022475"/>
    </source>
</evidence>
<feature type="transmembrane region" description="Helical" evidence="7">
    <location>
        <begin position="360"/>
        <end position="379"/>
    </location>
</feature>
<feature type="transmembrane region" description="Helical" evidence="7">
    <location>
        <begin position="235"/>
        <end position="254"/>
    </location>
</feature>
<feature type="transmembrane region" description="Helical" evidence="7">
    <location>
        <begin position="981"/>
        <end position="1001"/>
    </location>
</feature>
<evidence type="ECO:0000256" key="7">
    <source>
        <dbReference type="SAM" id="Phobius"/>
    </source>
</evidence>
<keyword evidence="10" id="KW-1185">Reference proteome</keyword>
<feature type="transmembrane region" description="Helical" evidence="7">
    <location>
        <begin position="282"/>
        <end position="304"/>
    </location>
</feature>
<evidence type="ECO:0000256" key="2">
    <source>
        <dbReference type="ARBA" id="ARBA00010157"/>
    </source>
</evidence>
<feature type="transmembrane region" description="Helical" evidence="7">
    <location>
        <begin position="880"/>
        <end position="899"/>
    </location>
</feature>
<comment type="similarity">
    <text evidence="2">Belongs to the resistance-nodulation-cell division (RND) (TC 2.A.6) family. MmpL subfamily.</text>
</comment>
<dbReference type="GeneID" id="66869649"/>
<feature type="transmembrane region" description="Helical" evidence="7">
    <location>
        <begin position="310"/>
        <end position="332"/>
    </location>
</feature>
<dbReference type="PATRIC" id="fig|1473.5.peg.3684"/>
<feature type="domain" description="SSD" evidence="8">
    <location>
        <begin position="911"/>
        <end position="1037"/>
    </location>
</feature>
<dbReference type="PANTHER" id="PTHR33406">
    <property type="entry name" value="MEMBRANE PROTEIN MJ1562-RELATED"/>
    <property type="match status" value="1"/>
</dbReference>
<dbReference type="Proteomes" id="UP000036780">
    <property type="component" value="Unassembled WGS sequence"/>
</dbReference>
<feature type="transmembrane region" description="Helical" evidence="7">
    <location>
        <begin position="906"/>
        <end position="927"/>
    </location>
</feature>
<comment type="subcellular location">
    <subcellularLocation>
        <location evidence="1">Cell membrane</location>
        <topology evidence="1">Multi-pass membrane protein</topology>
    </subcellularLocation>
</comment>
<keyword evidence="4 7" id="KW-0812">Transmembrane</keyword>
<evidence type="ECO:0000256" key="5">
    <source>
        <dbReference type="ARBA" id="ARBA00022989"/>
    </source>
</evidence>
<evidence type="ECO:0000259" key="8">
    <source>
        <dbReference type="PROSITE" id="PS50156"/>
    </source>
</evidence>
<keyword evidence="6 7" id="KW-0472">Membrane</keyword>
<evidence type="ECO:0000256" key="4">
    <source>
        <dbReference type="ARBA" id="ARBA00022692"/>
    </source>
</evidence>
<protein>
    <submittedName>
        <fullName evidence="9">Membrane protein</fullName>
    </submittedName>
</protein>
<dbReference type="AlphaFoldDB" id="A0A0L0QUP4"/>
<dbReference type="GO" id="GO:0005886">
    <property type="term" value="C:plasma membrane"/>
    <property type="evidence" value="ECO:0007669"/>
    <property type="project" value="UniProtKB-SubCell"/>
</dbReference>
<dbReference type="InterPro" id="IPR004869">
    <property type="entry name" value="MMPL_dom"/>
</dbReference>
<organism evidence="9 10">
    <name type="scientific">Virgibacillus pantothenticus</name>
    <dbReference type="NCBI Taxonomy" id="1473"/>
    <lineage>
        <taxon>Bacteria</taxon>
        <taxon>Bacillati</taxon>
        <taxon>Bacillota</taxon>
        <taxon>Bacilli</taxon>
        <taxon>Bacillales</taxon>
        <taxon>Bacillaceae</taxon>
        <taxon>Virgibacillus</taxon>
    </lineage>
</organism>
<evidence type="ECO:0000313" key="9">
    <source>
        <dbReference type="EMBL" id="KNE21918.1"/>
    </source>
</evidence>
<feature type="transmembrane region" description="Helical" evidence="7">
    <location>
        <begin position="939"/>
        <end position="960"/>
    </location>
</feature>
<evidence type="ECO:0000313" key="10">
    <source>
        <dbReference type="Proteomes" id="UP000036780"/>
    </source>
</evidence>